<reference evidence="12 13" key="1">
    <citation type="submission" date="2015-03" db="EMBL/GenBank/DDBJ databases">
        <title>Genome sequence of Kiloniella sp. P1-1, isolated from the gut microflora of Pacific white shrimp, Penaeus vannamei.</title>
        <authorList>
            <person name="Shao Z."/>
            <person name="Wang L."/>
            <person name="Li X."/>
        </authorList>
    </citation>
    <scope>NUCLEOTIDE SEQUENCE [LARGE SCALE GENOMIC DNA]</scope>
    <source>
        <strain evidence="12 13">P1-1</strain>
    </source>
</reference>
<dbReference type="OrthoDB" id="9791746at2"/>
<keyword evidence="13" id="KW-1185">Reference proteome</keyword>
<dbReference type="Proteomes" id="UP000034491">
    <property type="component" value="Unassembled WGS sequence"/>
</dbReference>
<dbReference type="STRING" id="1549748.WH95_12420"/>
<proteinExistence type="predicted"/>
<dbReference type="Gene3D" id="3.10.50.40">
    <property type="match status" value="2"/>
</dbReference>
<evidence type="ECO:0000256" key="9">
    <source>
        <dbReference type="PROSITE-ProRule" id="PRU00278"/>
    </source>
</evidence>
<feature type="domain" description="PpiC" evidence="11">
    <location>
        <begin position="171"/>
        <end position="269"/>
    </location>
</feature>
<keyword evidence="3" id="KW-0574">Periplasm</keyword>
<protein>
    <recommendedName>
        <fullName evidence="1">Parvulin-like PPIase</fullName>
    </recommendedName>
    <alternativeName>
        <fullName evidence="7">Peptidyl-prolyl cis-trans isomerase plp</fullName>
    </alternativeName>
    <alternativeName>
        <fullName evidence="8">Rotamase plp</fullName>
    </alternativeName>
</protein>
<feature type="chain" id="PRO_5007021739" description="Parvulin-like PPIase" evidence="10">
    <location>
        <begin position="25"/>
        <end position="415"/>
    </location>
</feature>
<gene>
    <name evidence="12" type="ORF">WH95_12420</name>
</gene>
<evidence type="ECO:0000256" key="2">
    <source>
        <dbReference type="ARBA" id="ARBA00022729"/>
    </source>
</evidence>
<evidence type="ECO:0000259" key="11">
    <source>
        <dbReference type="PROSITE" id="PS50198"/>
    </source>
</evidence>
<sequence>MRINFAANLLGFALMLTTATTSFSQDVLRPAAVVNDDIISLLDVSQRTQLAIVSSKQKNTPQVRQRMVRQVVRILIDERLKLQEAERLNITISDQQVQRALAAVAKQNKMTVQQLTDGLRKQGVLQTTLLDQFRADIAWRAVVNRRLRSSVNISEAEIDEVITKLQSDGPAIQKRIFEIFLGVDTASDEAKIKAQADEALLTIRNGGNFSAIARQISQSNSAGLGGDLGWLQTGQLSNELQSAVESASAGSLLGPIRTKSGYYILLVQDQRSAESEKKVRLKQFFFSLPAAPSFEDTQKAQSRAADARRKFTSCGEMDQLADELGDEGSGDLGTVRTKDLPATTRSAIEQVSVGQTTPAIKVSGGLAVIAVCERQESGGVDRLAIQEKLTNDRLDTLARRYLLDLRRSSNVDIRL</sequence>
<dbReference type="InterPro" id="IPR015391">
    <property type="entry name" value="SurA_N"/>
</dbReference>
<evidence type="ECO:0000256" key="8">
    <source>
        <dbReference type="ARBA" id="ARBA00031484"/>
    </source>
</evidence>
<keyword evidence="2 10" id="KW-0732">Signal</keyword>
<dbReference type="Pfam" id="PF09312">
    <property type="entry name" value="SurA_N"/>
    <property type="match status" value="1"/>
</dbReference>
<evidence type="ECO:0000256" key="1">
    <source>
        <dbReference type="ARBA" id="ARBA00018370"/>
    </source>
</evidence>
<accession>A0A0M2R3Z3</accession>
<comment type="caution">
    <text evidence="12">The sequence shown here is derived from an EMBL/GenBank/DDBJ whole genome shotgun (WGS) entry which is preliminary data.</text>
</comment>
<evidence type="ECO:0000313" key="13">
    <source>
        <dbReference type="Proteomes" id="UP000034491"/>
    </source>
</evidence>
<dbReference type="PROSITE" id="PS50198">
    <property type="entry name" value="PPIC_PPIASE_2"/>
    <property type="match status" value="1"/>
</dbReference>
<dbReference type="InterPro" id="IPR050280">
    <property type="entry name" value="OMP_Chaperone_SurA"/>
</dbReference>
<keyword evidence="6 9" id="KW-0413">Isomerase</keyword>
<keyword evidence="4 9" id="KW-0697">Rotamase</keyword>
<name>A0A0M2R3Z3_9PROT</name>
<dbReference type="GO" id="GO:0003755">
    <property type="term" value="F:peptidyl-prolyl cis-trans isomerase activity"/>
    <property type="evidence" value="ECO:0007669"/>
    <property type="project" value="UniProtKB-KW"/>
</dbReference>
<evidence type="ECO:0000256" key="4">
    <source>
        <dbReference type="ARBA" id="ARBA00023110"/>
    </source>
</evidence>
<dbReference type="PATRIC" id="fig|1549748.8.peg.664"/>
<evidence type="ECO:0000256" key="5">
    <source>
        <dbReference type="ARBA" id="ARBA00023186"/>
    </source>
</evidence>
<organism evidence="12 13">
    <name type="scientific">Kiloniella litopenaei</name>
    <dbReference type="NCBI Taxonomy" id="1549748"/>
    <lineage>
        <taxon>Bacteria</taxon>
        <taxon>Pseudomonadati</taxon>
        <taxon>Pseudomonadota</taxon>
        <taxon>Alphaproteobacteria</taxon>
        <taxon>Rhodospirillales</taxon>
        <taxon>Kiloniellaceae</taxon>
        <taxon>Kiloniella</taxon>
    </lineage>
</organism>
<feature type="signal peptide" evidence="10">
    <location>
        <begin position="1"/>
        <end position="24"/>
    </location>
</feature>
<dbReference type="InterPro" id="IPR027304">
    <property type="entry name" value="Trigger_fact/SurA_dom_sf"/>
</dbReference>
<dbReference type="SUPFAM" id="SSF54534">
    <property type="entry name" value="FKBP-like"/>
    <property type="match status" value="2"/>
</dbReference>
<evidence type="ECO:0000256" key="7">
    <source>
        <dbReference type="ARBA" id="ARBA00030642"/>
    </source>
</evidence>
<evidence type="ECO:0000256" key="6">
    <source>
        <dbReference type="ARBA" id="ARBA00023235"/>
    </source>
</evidence>
<evidence type="ECO:0000256" key="3">
    <source>
        <dbReference type="ARBA" id="ARBA00022764"/>
    </source>
</evidence>
<evidence type="ECO:0000313" key="12">
    <source>
        <dbReference type="EMBL" id="KKJ76602.1"/>
    </source>
</evidence>
<dbReference type="Pfam" id="PF00639">
    <property type="entry name" value="Rotamase"/>
    <property type="match status" value="2"/>
</dbReference>
<dbReference type="EMBL" id="LANI01000018">
    <property type="protein sequence ID" value="KKJ76602.1"/>
    <property type="molecule type" value="Genomic_DNA"/>
</dbReference>
<dbReference type="PANTHER" id="PTHR47637:SF1">
    <property type="entry name" value="CHAPERONE SURA"/>
    <property type="match status" value="1"/>
</dbReference>
<dbReference type="InterPro" id="IPR046357">
    <property type="entry name" value="PPIase_dom_sf"/>
</dbReference>
<dbReference type="RefSeq" id="WP_046507671.1">
    <property type="nucleotide sequence ID" value="NZ_LANI01000018.1"/>
</dbReference>
<dbReference type="SUPFAM" id="SSF109998">
    <property type="entry name" value="Triger factor/SurA peptide-binding domain-like"/>
    <property type="match status" value="1"/>
</dbReference>
<dbReference type="Gene3D" id="1.10.4030.10">
    <property type="entry name" value="Porin chaperone SurA, peptide-binding domain"/>
    <property type="match status" value="1"/>
</dbReference>
<dbReference type="AlphaFoldDB" id="A0A0M2R3Z3"/>
<keyword evidence="5" id="KW-0143">Chaperone</keyword>
<dbReference type="InterPro" id="IPR000297">
    <property type="entry name" value="PPIase_PpiC"/>
</dbReference>
<dbReference type="PANTHER" id="PTHR47637">
    <property type="entry name" value="CHAPERONE SURA"/>
    <property type="match status" value="1"/>
</dbReference>
<evidence type="ECO:0000256" key="10">
    <source>
        <dbReference type="SAM" id="SignalP"/>
    </source>
</evidence>